<evidence type="ECO:0000313" key="9">
    <source>
        <dbReference type="EMBL" id="AKF27446.1"/>
    </source>
</evidence>
<keyword evidence="1 8" id="KW-0813">Transport</keyword>
<evidence type="ECO:0000256" key="1">
    <source>
        <dbReference type="ARBA" id="ARBA00022448"/>
    </source>
</evidence>
<evidence type="ECO:0000256" key="2">
    <source>
        <dbReference type="ARBA" id="ARBA00022475"/>
    </source>
</evidence>
<dbReference type="InterPro" id="IPR003810">
    <property type="entry name" value="Mntp/YtaF"/>
</dbReference>
<feature type="transmembrane region" description="Helical" evidence="8">
    <location>
        <begin position="111"/>
        <end position="131"/>
    </location>
</feature>
<name>A0A0F6Z5I1_9CORY</name>
<feature type="transmembrane region" description="Helical" evidence="8">
    <location>
        <begin position="35"/>
        <end position="61"/>
    </location>
</feature>
<keyword evidence="4 8" id="KW-1133">Transmembrane helix</keyword>
<evidence type="ECO:0000256" key="8">
    <source>
        <dbReference type="HAMAP-Rule" id="MF_01521"/>
    </source>
</evidence>
<comment type="subcellular location">
    <subcellularLocation>
        <location evidence="8">Cell membrane</location>
        <topology evidence="8">Multi-pass membrane protein</topology>
    </subcellularLocation>
</comment>
<dbReference type="Pfam" id="PF02659">
    <property type="entry name" value="Mntp"/>
    <property type="match status" value="1"/>
</dbReference>
<dbReference type="PANTHER" id="PTHR35529">
    <property type="entry name" value="MANGANESE EFFLUX PUMP MNTP-RELATED"/>
    <property type="match status" value="1"/>
</dbReference>
<comment type="function">
    <text evidence="8">Probably functions as a manganese efflux pump.</text>
</comment>
<comment type="similarity">
    <text evidence="8">Belongs to the MntP (TC 9.B.29) family.</text>
</comment>
<keyword evidence="2 8" id="KW-1003">Cell membrane</keyword>
<dbReference type="HAMAP" id="MF_01521">
    <property type="entry name" value="MntP_pump"/>
    <property type="match status" value="1"/>
</dbReference>
<sequence length="190" mass="20084">MPFLQIFLLSIGVAADAFACSVVRGTAIQVNLFKRALVLAGIFGVFQAAMPLIGWVIGRFFAGITFIAEIDHWIAFALLGVVGAKMIWDAFQPEDDETIVDDGRVQFRPAIILGLATSIDALAVGMGLAFVEVSILKVALSMGLITFALSLVGAWIGHHGGGKFGKWATILGGIILIGIGANIVYEHLSA</sequence>
<evidence type="ECO:0000256" key="3">
    <source>
        <dbReference type="ARBA" id="ARBA00022692"/>
    </source>
</evidence>
<dbReference type="HOGENOM" id="CLU_096410_3_0_11"/>
<dbReference type="AlphaFoldDB" id="A0A0F6Z5I1"/>
<protein>
    <recommendedName>
        <fullName evidence="8">Putative manganese efflux pump MntP</fullName>
    </recommendedName>
</protein>
<feature type="transmembrane region" description="Helical" evidence="8">
    <location>
        <begin position="138"/>
        <end position="158"/>
    </location>
</feature>
<keyword evidence="3 8" id="KW-0812">Transmembrane</keyword>
<gene>
    <name evidence="8" type="primary">mntP</name>
    <name evidence="9" type="ORF">YH66_07750</name>
</gene>
<keyword evidence="5 8" id="KW-0406">Ion transport</keyword>
<accession>A0A0F6Z5I1</accession>
<feature type="transmembrane region" description="Helical" evidence="8">
    <location>
        <begin position="164"/>
        <end position="185"/>
    </location>
</feature>
<dbReference type="PATRIC" id="fig|92706.3.peg.1611"/>
<reference evidence="9 10" key="1">
    <citation type="submission" date="2015-04" db="EMBL/GenBank/DDBJ databases">
        <title>Complete Genome Sequence of Brevibacterium flavum ATCC 15168.</title>
        <authorList>
            <person name="Ahn J."/>
            <person name="Park G."/>
            <person name="Jeon W."/>
            <person name="Jang Y."/>
            <person name="Jang M."/>
            <person name="Lee H."/>
            <person name="Lee H."/>
        </authorList>
    </citation>
    <scope>NUCLEOTIDE SEQUENCE [LARGE SCALE GENOMIC DNA]</scope>
    <source>
        <strain evidence="9 10">ATCC 15168</strain>
    </source>
</reference>
<dbReference type="PANTHER" id="PTHR35529:SF1">
    <property type="entry name" value="MANGANESE EFFLUX PUMP MNTP-RELATED"/>
    <property type="match status" value="1"/>
</dbReference>
<dbReference type="GO" id="GO:0005384">
    <property type="term" value="F:manganese ion transmembrane transporter activity"/>
    <property type="evidence" value="ECO:0007669"/>
    <property type="project" value="UniProtKB-UniRule"/>
</dbReference>
<organism evidence="9 10">
    <name type="scientific">[Brevibacterium] flavum</name>
    <dbReference type="NCBI Taxonomy" id="92706"/>
    <lineage>
        <taxon>Bacteria</taxon>
        <taxon>Bacillati</taxon>
        <taxon>Actinomycetota</taxon>
        <taxon>Actinomycetes</taxon>
        <taxon>Mycobacteriales</taxon>
        <taxon>Corynebacteriaceae</taxon>
        <taxon>Corynebacterium</taxon>
    </lineage>
</organism>
<evidence type="ECO:0000256" key="4">
    <source>
        <dbReference type="ARBA" id="ARBA00022989"/>
    </source>
</evidence>
<evidence type="ECO:0000256" key="5">
    <source>
        <dbReference type="ARBA" id="ARBA00023065"/>
    </source>
</evidence>
<dbReference type="Proteomes" id="UP000034037">
    <property type="component" value="Chromosome"/>
</dbReference>
<dbReference type="EMBL" id="CP011309">
    <property type="protein sequence ID" value="AKF27446.1"/>
    <property type="molecule type" value="Genomic_DNA"/>
</dbReference>
<keyword evidence="10" id="KW-1185">Reference proteome</keyword>
<keyword evidence="6 8" id="KW-0472">Membrane</keyword>
<keyword evidence="7 8" id="KW-0464">Manganese</keyword>
<evidence type="ECO:0000256" key="6">
    <source>
        <dbReference type="ARBA" id="ARBA00023136"/>
    </source>
</evidence>
<evidence type="ECO:0000256" key="7">
    <source>
        <dbReference type="ARBA" id="ARBA00023211"/>
    </source>
</evidence>
<dbReference type="InterPro" id="IPR022929">
    <property type="entry name" value="Put_MntP"/>
</dbReference>
<dbReference type="RefSeq" id="WP_003863744.1">
    <property type="nucleotide sequence ID" value="NZ_CP011309.1"/>
</dbReference>
<dbReference type="GO" id="GO:0005886">
    <property type="term" value="C:plasma membrane"/>
    <property type="evidence" value="ECO:0007669"/>
    <property type="project" value="UniProtKB-SubCell"/>
</dbReference>
<comment type="caution">
    <text evidence="8">Lacks conserved residue(s) required for the propagation of feature annotation.</text>
</comment>
<proteinExistence type="inferred from homology"/>
<evidence type="ECO:0000313" key="10">
    <source>
        <dbReference type="Proteomes" id="UP000034037"/>
    </source>
</evidence>